<organism evidence="3 4">
    <name type="scientific">Strongylus vulgaris</name>
    <name type="common">Blood worm</name>
    <dbReference type="NCBI Taxonomy" id="40348"/>
    <lineage>
        <taxon>Eukaryota</taxon>
        <taxon>Metazoa</taxon>
        <taxon>Ecdysozoa</taxon>
        <taxon>Nematoda</taxon>
        <taxon>Chromadorea</taxon>
        <taxon>Rhabditida</taxon>
        <taxon>Rhabditina</taxon>
        <taxon>Rhabditomorpha</taxon>
        <taxon>Strongyloidea</taxon>
        <taxon>Strongylidae</taxon>
        <taxon>Strongylus</taxon>
    </lineage>
</organism>
<dbReference type="CDD" id="cd12931">
    <property type="entry name" value="eNOPS_SF"/>
    <property type="match status" value="1"/>
</dbReference>
<keyword evidence="1" id="KW-0175">Coiled coil</keyword>
<keyword evidence="4" id="KW-1185">Reference proteome</keyword>
<name>A0A3P7LJY0_STRVU</name>
<sequence length="184" mass="22003">MIIVNMLLDITQDLLEKSLATQLSCMPLWITTLEHIRSPKPLVVEILEPRDEDDGLAERMIPRTSQLIKERELGPRFPSQNTFEFVYGMKWKELYAMEKQRRAQLEEELKEARRRLESDMELAYQDYQAQMLREGQSVFIMIKLLVPNFLLVLFMRQQFVSFRDRFLYKYHKLEAFGTLTFSRS</sequence>
<evidence type="ECO:0000259" key="2">
    <source>
        <dbReference type="Pfam" id="PF08075"/>
    </source>
</evidence>
<dbReference type="Proteomes" id="UP000270094">
    <property type="component" value="Unassembled WGS sequence"/>
</dbReference>
<feature type="coiled-coil region" evidence="1">
    <location>
        <begin position="95"/>
        <end position="126"/>
    </location>
</feature>
<dbReference type="AlphaFoldDB" id="A0A3P7LJY0"/>
<dbReference type="Pfam" id="PF08075">
    <property type="entry name" value="NOPS"/>
    <property type="match status" value="1"/>
</dbReference>
<reference evidence="3 4" key="1">
    <citation type="submission" date="2018-11" db="EMBL/GenBank/DDBJ databases">
        <authorList>
            <consortium name="Pathogen Informatics"/>
        </authorList>
    </citation>
    <scope>NUCLEOTIDE SEQUENCE [LARGE SCALE GENOMIC DNA]</scope>
</reference>
<evidence type="ECO:0000313" key="3">
    <source>
        <dbReference type="EMBL" id="VDM79518.1"/>
    </source>
</evidence>
<evidence type="ECO:0000256" key="1">
    <source>
        <dbReference type="SAM" id="Coils"/>
    </source>
</evidence>
<protein>
    <recommendedName>
        <fullName evidence="2">NOPS domain-containing protein</fullName>
    </recommendedName>
</protein>
<accession>A0A3P7LJY0</accession>
<feature type="domain" description="NOPS" evidence="2">
    <location>
        <begin position="41"/>
        <end position="92"/>
    </location>
</feature>
<dbReference type="EMBL" id="UYYB01105408">
    <property type="protein sequence ID" value="VDM79518.1"/>
    <property type="molecule type" value="Genomic_DNA"/>
</dbReference>
<dbReference type="OrthoDB" id="10067824at2759"/>
<dbReference type="InterPro" id="IPR012975">
    <property type="entry name" value="NOPS"/>
</dbReference>
<dbReference type="Gene3D" id="6.10.250.1170">
    <property type="match status" value="1"/>
</dbReference>
<gene>
    <name evidence="3" type="ORF">SVUK_LOCUS14516</name>
</gene>
<evidence type="ECO:0000313" key="4">
    <source>
        <dbReference type="Proteomes" id="UP000270094"/>
    </source>
</evidence>
<proteinExistence type="predicted"/>